<feature type="region of interest" description="Disordered" evidence="1">
    <location>
        <begin position="1"/>
        <end position="25"/>
    </location>
</feature>
<protein>
    <recommendedName>
        <fullName evidence="5">Transmembrane protein</fullName>
    </recommendedName>
</protein>
<keyword evidence="2" id="KW-0472">Membrane</keyword>
<keyword evidence="2" id="KW-0812">Transmembrane</keyword>
<evidence type="ECO:0008006" key="5">
    <source>
        <dbReference type="Google" id="ProtNLM"/>
    </source>
</evidence>
<evidence type="ECO:0000313" key="3">
    <source>
        <dbReference type="EMBL" id="RQD84649.1"/>
    </source>
</evidence>
<organism evidence="3 4">
    <name type="scientific">Methanosalsum natronophilum</name>
    <dbReference type="NCBI Taxonomy" id="768733"/>
    <lineage>
        <taxon>Archaea</taxon>
        <taxon>Methanobacteriati</taxon>
        <taxon>Methanobacteriota</taxon>
        <taxon>Stenosarchaea group</taxon>
        <taxon>Methanomicrobia</taxon>
        <taxon>Methanosarcinales</taxon>
        <taxon>Methanosarcinaceae</taxon>
        <taxon>Methanosalsum</taxon>
    </lineage>
</organism>
<sequence length="87" mass="9447">MPANMDVPHCPATPPDPILDRSRGGEERHQRHGCHLFSFYRGDVSGGGLAERVVVFLVRAAVAVFWFGFSAFVLYPRNPCNGACSGA</sequence>
<evidence type="ECO:0000256" key="1">
    <source>
        <dbReference type="SAM" id="MobiDB-lite"/>
    </source>
</evidence>
<evidence type="ECO:0000256" key="2">
    <source>
        <dbReference type="SAM" id="Phobius"/>
    </source>
</evidence>
<dbReference type="EMBL" id="QZAB01000355">
    <property type="protein sequence ID" value="RQD84649.1"/>
    <property type="molecule type" value="Genomic_DNA"/>
</dbReference>
<feature type="transmembrane region" description="Helical" evidence="2">
    <location>
        <begin position="53"/>
        <end position="75"/>
    </location>
</feature>
<proteinExistence type="predicted"/>
<dbReference type="AlphaFoldDB" id="A0A424YWU4"/>
<evidence type="ECO:0000313" key="4">
    <source>
        <dbReference type="Proteomes" id="UP000284763"/>
    </source>
</evidence>
<name>A0A424YWU4_9EURY</name>
<accession>A0A424YWU4</accession>
<comment type="caution">
    <text evidence="3">The sequence shown here is derived from an EMBL/GenBank/DDBJ whole genome shotgun (WGS) entry which is preliminary data.</text>
</comment>
<gene>
    <name evidence="3" type="ORF">D5R95_05685</name>
</gene>
<dbReference type="Proteomes" id="UP000284763">
    <property type="component" value="Unassembled WGS sequence"/>
</dbReference>
<reference evidence="3 4" key="1">
    <citation type="submission" date="2018-08" db="EMBL/GenBank/DDBJ databases">
        <title>The metabolism and importance of syntrophic acetate oxidation coupled to methane or sulfide production in haloalkaline environments.</title>
        <authorList>
            <person name="Timmers P.H.A."/>
            <person name="Vavourakis C.D."/>
            <person name="Sorokin D.Y."/>
            <person name="Sinninghe Damste J.S."/>
            <person name="Muyzer G."/>
            <person name="Stams A.J.M."/>
            <person name="Plugge C.M."/>
        </authorList>
    </citation>
    <scope>NUCLEOTIDE SEQUENCE [LARGE SCALE GENOMIC DNA]</scope>
    <source>
        <strain evidence="3">MSAO_Arc3</strain>
    </source>
</reference>
<keyword evidence="2" id="KW-1133">Transmembrane helix</keyword>